<feature type="region of interest" description="Disordered" evidence="12">
    <location>
        <begin position="207"/>
        <end position="229"/>
    </location>
</feature>
<evidence type="ECO:0000256" key="10">
    <source>
        <dbReference type="ARBA" id="ARBA00034494"/>
    </source>
</evidence>
<dbReference type="FunCoup" id="S8EIH5">
    <property type="interactions" value="788"/>
</dbReference>
<feature type="domain" description="UBA" evidence="13">
    <location>
        <begin position="1305"/>
        <end position="1345"/>
    </location>
</feature>
<dbReference type="PANTHER" id="PTHR11254:SF67">
    <property type="entry name" value="E3 UBIQUITIN-PROTEIN LIGASE HUWE1"/>
    <property type="match status" value="1"/>
</dbReference>
<feature type="region of interest" description="Disordered" evidence="12">
    <location>
        <begin position="2737"/>
        <end position="2760"/>
    </location>
</feature>
<dbReference type="OrthoDB" id="8068875at2759"/>
<feature type="compositionally biased region" description="Low complexity" evidence="12">
    <location>
        <begin position="2978"/>
        <end position="2999"/>
    </location>
</feature>
<feature type="compositionally biased region" description="Low complexity" evidence="12">
    <location>
        <begin position="1009"/>
        <end position="1023"/>
    </location>
</feature>
<evidence type="ECO:0000256" key="1">
    <source>
        <dbReference type="ARBA" id="ARBA00000885"/>
    </source>
</evidence>
<dbReference type="GO" id="GO:0005634">
    <property type="term" value="C:nucleus"/>
    <property type="evidence" value="ECO:0007669"/>
    <property type="project" value="UniProtKB-SubCell"/>
</dbReference>
<dbReference type="InterPro" id="IPR050409">
    <property type="entry name" value="E3_ubiq-protein_ligase"/>
</dbReference>
<dbReference type="Gene3D" id="3.30.2410.10">
    <property type="entry name" value="Hect, E3 ligase catalytic domain"/>
    <property type="match status" value="1"/>
</dbReference>
<feature type="compositionally biased region" description="Acidic residues" evidence="12">
    <location>
        <begin position="2061"/>
        <end position="2087"/>
    </location>
</feature>
<feature type="compositionally biased region" description="Low complexity" evidence="12">
    <location>
        <begin position="1788"/>
        <end position="1799"/>
    </location>
</feature>
<feature type="compositionally biased region" description="Low complexity" evidence="12">
    <location>
        <begin position="1743"/>
        <end position="1753"/>
    </location>
</feature>
<dbReference type="Pfam" id="PF06025">
    <property type="entry name" value="DUF913"/>
    <property type="match status" value="1"/>
</dbReference>
<feature type="region of interest" description="Disordered" evidence="12">
    <location>
        <begin position="1788"/>
        <end position="1830"/>
    </location>
</feature>
<feature type="compositionally biased region" description="Acidic residues" evidence="12">
    <location>
        <begin position="2101"/>
        <end position="2194"/>
    </location>
</feature>
<feature type="compositionally biased region" description="Polar residues" evidence="12">
    <location>
        <begin position="3009"/>
        <end position="3021"/>
    </location>
</feature>
<feature type="region of interest" description="Disordered" evidence="12">
    <location>
        <begin position="2333"/>
        <end position="2359"/>
    </location>
</feature>
<feature type="compositionally biased region" description="Pro residues" evidence="12">
    <location>
        <begin position="2749"/>
        <end position="2760"/>
    </location>
</feature>
<dbReference type="eggNOG" id="KOG0939">
    <property type="taxonomic scope" value="Eukaryota"/>
</dbReference>
<dbReference type="CDD" id="cd14297">
    <property type="entry name" value="UBA2_spUBP14_like"/>
    <property type="match status" value="1"/>
</dbReference>
<dbReference type="InParanoid" id="S8EIH5"/>
<feature type="region of interest" description="Disordered" evidence="12">
    <location>
        <begin position="1283"/>
        <end position="1302"/>
    </location>
</feature>
<feature type="region of interest" description="Disordered" evidence="12">
    <location>
        <begin position="2492"/>
        <end position="2545"/>
    </location>
</feature>
<dbReference type="SMART" id="SM00165">
    <property type="entry name" value="UBA"/>
    <property type="match status" value="1"/>
</dbReference>
<dbReference type="InterPro" id="IPR010309">
    <property type="entry name" value="E3_Ub_ligase_DUF908"/>
</dbReference>
<feature type="compositionally biased region" description="Low complexity" evidence="12">
    <location>
        <begin position="1384"/>
        <end position="1401"/>
    </location>
</feature>
<comment type="similarity">
    <text evidence="10">Belongs to the UPL family. TOM1/PTR1 subfamily.</text>
</comment>
<feature type="compositionally biased region" description="Pro residues" evidence="12">
    <location>
        <begin position="1347"/>
        <end position="1356"/>
    </location>
</feature>
<dbReference type="UniPathway" id="UPA00143"/>
<evidence type="ECO:0000256" key="7">
    <source>
        <dbReference type="ARBA" id="ARBA00022786"/>
    </source>
</evidence>
<dbReference type="Gene3D" id="3.30.2160.10">
    <property type="entry name" value="Hect, E3 ligase catalytic domain"/>
    <property type="match status" value="1"/>
</dbReference>
<feature type="domain" description="HECT" evidence="14">
    <location>
        <begin position="3333"/>
        <end position="3668"/>
    </location>
</feature>
<dbReference type="EMBL" id="KE504125">
    <property type="protein sequence ID" value="EPT04977.1"/>
    <property type="molecule type" value="Genomic_DNA"/>
</dbReference>
<feature type="compositionally biased region" description="Low complexity" evidence="12">
    <location>
        <begin position="2557"/>
        <end position="2569"/>
    </location>
</feature>
<evidence type="ECO:0000256" key="4">
    <source>
        <dbReference type="ARBA" id="ARBA00012485"/>
    </source>
</evidence>
<dbReference type="Pfam" id="PF00632">
    <property type="entry name" value="HECT"/>
    <property type="match status" value="1"/>
</dbReference>
<keyword evidence="8" id="KW-0509">mRNA transport</keyword>
<comment type="pathway">
    <text evidence="3">Protein modification; protein ubiquitination.</text>
</comment>
<dbReference type="Gene3D" id="3.90.1750.10">
    <property type="entry name" value="Hect, E3 ligase catalytic domains"/>
    <property type="match status" value="1"/>
</dbReference>
<dbReference type="FunFam" id="3.30.2410.10:FF:000004">
    <property type="entry name" value="E3 ubiquitin-protein ligase HUWE1, variant"/>
    <property type="match status" value="1"/>
</dbReference>
<dbReference type="InterPro" id="IPR009060">
    <property type="entry name" value="UBA-like_sf"/>
</dbReference>
<comment type="catalytic activity">
    <reaction evidence="1">
        <text>S-ubiquitinyl-[E2 ubiquitin-conjugating enzyme]-L-cysteine + [acceptor protein]-L-lysine = [E2 ubiquitin-conjugating enzyme]-L-cysteine + N(6)-ubiquitinyl-[acceptor protein]-L-lysine.</text>
        <dbReference type="EC" id="2.3.2.26"/>
    </reaction>
</comment>
<proteinExistence type="inferred from homology"/>
<sequence length="3668" mass="403249">MRILHKSKRALTPLPQVAELINKLLDTPEDDLHEVLSQIDTWRWPRSDLNAWIKVLNKFDAVLEDVIRDYDIDKLQTNVFTPATKKTVCEILRFERLLLENSTNRKTYNSYDRLNSLMFTSDLDVLILALNLLLRPAQQYTAQPAVLHALSISTPRLTSLAKRWPNLREYDISLVDLVTEKGRPQLEALQNEAREVNFTFYRQDAASTSTTTGKEKEKSADAQPMDPVLQTPTRKSVGAAAVTPAAPASGAVTIHVDSKTIESKEPMDVLADTIDAYSVPDSEKFELLTRIRAARAVNVSHAAEREKLVIARLLATAIFGHTHSEAQAQSSLLLYEPDLVAHVAELLQLDRGVDTQVQTAAITALDAFGRYRSKIQDVLSAVNAGVNHGILMALLRKTVADVAQPTSTLPQSFVEALFSFVTFIATHASGGNMVVGAGLIPLLVQVIENRLPNRLYVVSKAMQLVDNVLYGFNNAFQLFCNSRGVDVLVDRIEYEVVLDLAQYATQQPSREVVISYGKLSVARAAVLKHTLRSMHRMMQSSGTSEGLRGLLDSSLLKSVKKIMENRSVFGPTVLPIAINIMSTFVHNEPTCLPVVQEAGLPEAFYSVVESGLEPVIEVIQAVPNAIGALCLNQTGQNQLAERPNIIPGLFSIFTSERHQRVLQDKENAVLIGTAVEELIRHHPSLKQSVFASIKATMEKIYSLGKNYTPTDDIKQWYILSPVLPLTQSNENDAAPMDVDVEMQPGDVSTSQAGSSNPASNPPASGPEPTSPYLDDATPKTHDNTIVSFVDVLCKFLEGFFQHPPHCREFVADQEALDRFGKLTALPCLPYDFTSSLPSDSFVQVIRTMAEGATNETVAFLINIVREALEDTKELWETLQEESHFLALVNVAATGDELVQANDRLRRFITLHIRTSLLSDIYATAGYAHGRAATALLQCLTGPSANNIIQDLGALHRACVWENIILKSKLASQGVDPQPSSESSSISTLFNPSPATPAENSSDEQRLAADGHAPAAANGANGANGVQGESSSTPTPKPNAPKDNDPKKQNAQILKHLASQIPSSLAPFFQAVVRLFQTRRTADSAHKQKVRDTAAIVAQVMRQHLDERAFSDKNSLLAFYTVMLGLTTILVVDEQTTTKSLYTVLLVAFNVAGGIDAILSLSRYFLDDIDTLTQISIEERSEAEKQELVHAFGGLKVALHLLHPIITAKPLLEASQTAMLQSSERKEADPDYFEPHNFLVRMRVAIISLLTRLWDASWLVSAPLGVTKSAVQIVMEVLNTEGEVAKDGPQSSAPPAVPGGFLYTQGPDANRVRQLVDMGFPRSAAERALTRTRNNVTAATELLLAHPFPFPPDPEPAQQPAAALEAPEPQAEGDAMNTEEGSGGASESSGETAEAAVEGSSSNPEPPAPPRKSQEEWLQELNDSRDPFKNSMGAHVLKLVDEHPSLVFDVQKVFVGPSNGYREQAVHLLIDDIKSFSTRAYDVQEQPMAVRCRLLALVLHDPSSTLAALQDGEAKDLMSTLLALLLSNPPSVDGGHPTLPKWLAAHLLVTEAILLAGDEPKSITLPKENEPIPDESLTAGSTYPEAKGISFDFCMRLLAIPMLPKDELISALRLLVLLTRERRFADDFVRREGLNFLFQYLKVSAGTSSGAGLQSHVAIILRHVVEDMPTLQHVMRQEIKRFFSHPRNRMVDVSGYVSGCNALALRDPSVFVQITRELCQLSQPYGSVKNISLKAEIKPEAKGDSGNNSSNGSDMQVDQPSPPQHRVPPPHVEALVHFLISELVRSVKTEQSSESSTTEHTPSRVPETPRQSTEQTVPPSSGPSPMSPASSNDRDDYVYSCFLMQCLTELLFSYESCKVAFLSYSPKKRLQPGAKDTPIKYRTAAIQFLLSDMMSFGTISPQPSAEARKRILLCNWAMSVIVALCVDTSFTHDIKEVPAELVSVRKFVLEAISRALKDLPASEKAETRYSRLLALADLCHRLLTVRFNTSSRKAHDEVPTHIAKVMLEKNFVATLTNALAEVDLNYPNIRGVVTSILRPLEFLSKIAIKMSRVSERPKESVEEAPDDMESLISEDEDDVGEQEGEEAPDLYRNSSLGLFGGEMEDVNYQEEDMDEDAEEDEDDVEMDFGDETGSEDTSETDEDVEDDLEEGIANESGESEGDWQDEDEDEDEEGLIENDEDGEEEGEDEDEDEEGAVMWQDIAVEDGVGEDGADEADDEEEGGDAVPIMHMDMDEEADVASEEDFVDDLDVIDQGPVAGDLLALTNGFANVLGGDVVGGATRPIQPMLWTTTMRPTSSRRRQLDDDLSIFGRPRNTALPAPDVAVHPLLVDPSSVAARGSNGQSRHVRRLPRTGGPGGNPHDILQTIEEAMGEGAIQLFHHFISHGRGAAGETIRIDMPSGALGPLQRHGRGTISASIRLERAPRPGEGPSQGRSLDPLLTVQRWLEEVKMLHGKFEQARLNKLVGHVVLSLLPAAVEAIKLAKLAEEREAARLQEEQEKAEAETKAKEDAEKAKAEEEEKARQQAQSATQAASEPEPEASTTLSDVDAEMIDVSTAAEPEASEAGSADAEVADGEAQDASEEGGSSGTAQRVIVTIHGNPVDITDTGIDPTFLEALPDDMREEVLNQHVRDQRAARVERPADSQISPEFLDALPPELRAEILQQESIERARQRVENASQPGGVADLDPATFIASLDPQLRQVVLMDSDDMLIQSLPSQMLAEAGISRNHLQNIRAARPDSTNQPQATQPAPPPAQKPPAPRDAIQLLEKPAIAVLIRLLFYPHTLKKNLLYKVLVNLCENSKTRTDLFNLLLNILQDGSGDLAAIDRSFAQMSFRNSKQATQQTPKAVGKQRVPSDYFGALASPHGQNEIVPELIVQRCLEALTYIVSFNELSTIFFLTDHELPAGLRRHASKKGKGKEKQAPQTHYPVVLLLSLLDRPSVLKTPSIVESVVTLLATVTRPLASLKDQAKEKGDSEDASNPAATANPATAIAEPPATAPQSTAAEGAELSSTGEVPSQSEPSKPDVARAVEEKTLLAHPPVIPHTVMRSIVNILTAGECSGRTFSQSLSLIQHLSYVPDAREVIANELRSRAQDFGHSLLTALDELVVALQESEGDVLASAVASKFSPASSDQAKLLRVLKTIDYMYSTKSTATPGASVNEADVEKVQGIYESFRFTPLWKRLGDCLAIIEEKPETEHIATVLLPLIESLMVVCKYVGSKASSGAVARIIRASTSPRSPTTSRESMEELFVSFTDSHRKVLNLMVRNNPSLMSGSFSLLVHNPRVLDFDNKRNYFNQQLHRRPHSREHHGTLQLNVRRPRVFEDSFQYLQRKTGEQIKYGKLSVRFYDEEGVDAGGVTREWFQILARQMFDPNYALFQPCAADRLTYQPNKNSWVNPEHLSFFKFVGRIIGKAIYDGRLLDAYFARSLYRQLLAKPVDYKDVEWVDPEYYNSLCWILDNDPSALELTFSVEADEFGVTKIIDLKENGRSIPVTQENKREFVQLSAQYRLYSSIKDQIEALLGGFYEIIPKDLVSIFNEQEVELLISGTPDIDVDEWRAATEYNGYTSSDPVIVWWWRALKSFNREERAKVLSFATGTSRVPLGGFTELQGVQGVQRFSIHRAYGDADRLPQAHTCFNQIDLPQYSSYEMLRQQLLLAINEGGEGFGFA</sequence>
<dbReference type="EC" id="2.3.2.26" evidence="4"/>
<dbReference type="InterPro" id="IPR010314">
    <property type="entry name" value="E3_Ub_ligase_DUF913"/>
</dbReference>
<dbReference type="SMART" id="SM00119">
    <property type="entry name" value="HECTc"/>
    <property type="match status" value="1"/>
</dbReference>
<dbReference type="HOGENOM" id="CLU_000215_0_0_1"/>
<feature type="compositionally biased region" description="Low complexity" evidence="12">
    <location>
        <begin position="1357"/>
        <end position="1371"/>
    </location>
</feature>
<reference evidence="15 16" key="1">
    <citation type="journal article" date="2012" name="Science">
        <title>The Paleozoic origin of enzymatic lignin decomposition reconstructed from 31 fungal genomes.</title>
        <authorList>
            <person name="Floudas D."/>
            <person name="Binder M."/>
            <person name="Riley R."/>
            <person name="Barry K."/>
            <person name="Blanchette R.A."/>
            <person name="Henrissat B."/>
            <person name="Martinez A.T."/>
            <person name="Otillar R."/>
            <person name="Spatafora J.W."/>
            <person name="Yadav J.S."/>
            <person name="Aerts A."/>
            <person name="Benoit I."/>
            <person name="Boyd A."/>
            <person name="Carlson A."/>
            <person name="Copeland A."/>
            <person name="Coutinho P.M."/>
            <person name="de Vries R.P."/>
            <person name="Ferreira P."/>
            <person name="Findley K."/>
            <person name="Foster B."/>
            <person name="Gaskell J."/>
            <person name="Glotzer D."/>
            <person name="Gorecki P."/>
            <person name="Heitman J."/>
            <person name="Hesse C."/>
            <person name="Hori C."/>
            <person name="Igarashi K."/>
            <person name="Jurgens J.A."/>
            <person name="Kallen N."/>
            <person name="Kersten P."/>
            <person name="Kohler A."/>
            <person name="Kuees U."/>
            <person name="Kumar T.K.A."/>
            <person name="Kuo A."/>
            <person name="LaButti K."/>
            <person name="Larrondo L.F."/>
            <person name="Lindquist E."/>
            <person name="Ling A."/>
            <person name="Lombard V."/>
            <person name="Lucas S."/>
            <person name="Lundell T."/>
            <person name="Martin R."/>
            <person name="McLaughlin D.J."/>
            <person name="Morgenstern I."/>
            <person name="Morin E."/>
            <person name="Murat C."/>
            <person name="Nagy L.G."/>
            <person name="Nolan M."/>
            <person name="Ohm R.A."/>
            <person name="Patyshakuliyeva A."/>
            <person name="Rokas A."/>
            <person name="Ruiz-Duenas F.J."/>
            <person name="Sabat G."/>
            <person name="Salamov A."/>
            <person name="Samejima M."/>
            <person name="Schmutz J."/>
            <person name="Slot J.C."/>
            <person name="St John F."/>
            <person name="Stenlid J."/>
            <person name="Sun H."/>
            <person name="Sun S."/>
            <person name="Syed K."/>
            <person name="Tsang A."/>
            <person name="Wiebenga A."/>
            <person name="Young D."/>
            <person name="Pisabarro A."/>
            <person name="Eastwood D.C."/>
            <person name="Martin F."/>
            <person name="Cullen D."/>
            <person name="Grigoriev I.V."/>
            <person name="Hibbett D.S."/>
        </authorList>
    </citation>
    <scope>NUCLEOTIDE SEQUENCE</scope>
    <source>
        <strain evidence="16">FP-58527</strain>
    </source>
</reference>
<evidence type="ECO:0000313" key="15">
    <source>
        <dbReference type="EMBL" id="EPT04977.1"/>
    </source>
</evidence>
<dbReference type="SUPFAM" id="SSF46934">
    <property type="entry name" value="UBA-like"/>
    <property type="match status" value="1"/>
</dbReference>
<feature type="region of interest" description="Disordered" evidence="12">
    <location>
        <begin position="1736"/>
        <end position="1768"/>
    </location>
</feature>
<dbReference type="FunFam" id="3.30.2160.10:FF:000001">
    <property type="entry name" value="E3 ubiquitin-protein ligase NEDD4-like"/>
    <property type="match status" value="1"/>
</dbReference>
<dbReference type="GO" id="GO:0005737">
    <property type="term" value="C:cytoplasm"/>
    <property type="evidence" value="ECO:0007669"/>
    <property type="project" value="TreeGrafter"/>
</dbReference>
<feature type="region of interest" description="Disordered" evidence="12">
    <location>
        <begin position="2053"/>
        <end position="2194"/>
    </location>
</feature>
<evidence type="ECO:0000256" key="3">
    <source>
        <dbReference type="ARBA" id="ARBA00004906"/>
    </source>
</evidence>
<feature type="region of interest" description="Disordered" evidence="12">
    <location>
        <begin position="971"/>
        <end position="1047"/>
    </location>
</feature>
<dbReference type="GO" id="GO:0061630">
    <property type="term" value="F:ubiquitin protein ligase activity"/>
    <property type="evidence" value="ECO:0007669"/>
    <property type="project" value="UniProtKB-EC"/>
</dbReference>
<dbReference type="GO" id="GO:0051028">
    <property type="term" value="P:mRNA transport"/>
    <property type="evidence" value="ECO:0007669"/>
    <property type="project" value="UniProtKB-KW"/>
</dbReference>
<feature type="region of interest" description="Disordered" evidence="12">
    <location>
        <begin position="743"/>
        <end position="777"/>
    </location>
</feature>
<gene>
    <name evidence="15" type="ORF">FOMPIDRAFT_1045646</name>
</gene>
<name>S8EIH5_FOMSC</name>
<evidence type="ECO:0000259" key="13">
    <source>
        <dbReference type="PROSITE" id="PS50030"/>
    </source>
</evidence>
<feature type="compositionally biased region" description="Low complexity" evidence="12">
    <location>
        <begin position="2523"/>
        <end position="2533"/>
    </location>
</feature>
<evidence type="ECO:0000256" key="11">
    <source>
        <dbReference type="PROSITE-ProRule" id="PRU00104"/>
    </source>
</evidence>
<keyword evidence="6" id="KW-0808">Transferase</keyword>
<dbReference type="CDD" id="cd00078">
    <property type="entry name" value="HECTc"/>
    <property type="match status" value="1"/>
</dbReference>
<keyword evidence="16" id="KW-1185">Reference proteome</keyword>
<dbReference type="Proteomes" id="UP000015241">
    <property type="component" value="Unassembled WGS sequence"/>
</dbReference>
<evidence type="ECO:0000256" key="2">
    <source>
        <dbReference type="ARBA" id="ARBA00004123"/>
    </source>
</evidence>
<evidence type="ECO:0000256" key="8">
    <source>
        <dbReference type="ARBA" id="ARBA00022816"/>
    </source>
</evidence>
<feature type="region of interest" description="Disordered" evidence="12">
    <location>
        <begin position="1345"/>
        <end position="1416"/>
    </location>
</feature>
<dbReference type="GO" id="GO:0006511">
    <property type="term" value="P:ubiquitin-dependent protein catabolic process"/>
    <property type="evidence" value="ECO:0007669"/>
    <property type="project" value="TreeGrafter"/>
</dbReference>
<evidence type="ECO:0000256" key="9">
    <source>
        <dbReference type="ARBA" id="ARBA00023242"/>
    </source>
</evidence>
<dbReference type="InterPro" id="IPR015940">
    <property type="entry name" value="UBA"/>
</dbReference>
<dbReference type="InterPro" id="IPR016024">
    <property type="entry name" value="ARM-type_fold"/>
</dbReference>
<comment type="subcellular location">
    <subcellularLocation>
        <location evidence="2">Nucleus</location>
    </subcellularLocation>
</comment>
<keyword evidence="9" id="KW-0539">Nucleus</keyword>
<protein>
    <recommendedName>
        <fullName evidence="4">HECT-type E3 ubiquitin transferase</fullName>
        <ecNumber evidence="4">2.3.2.26</ecNumber>
    </recommendedName>
</protein>
<evidence type="ECO:0000256" key="12">
    <source>
        <dbReference type="SAM" id="MobiDB-lite"/>
    </source>
</evidence>
<feature type="region of interest" description="Disordered" evidence="12">
    <location>
        <begin position="2966"/>
        <end position="3025"/>
    </location>
</feature>
<dbReference type="Pfam" id="PF22562">
    <property type="entry name" value="UBA_7"/>
    <property type="match status" value="1"/>
</dbReference>
<dbReference type="SUPFAM" id="SSF56204">
    <property type="entry name" value="Hect, E3 ligase catalytic domain"/>
    <property type="match status" value="1"/>
</dbReference>
<dbReference type="PANTHER" id="PTHR11254">
    <property type="entry name" value="HECT DOMAIN UBIQUITIN-PROTEIN LIGASE"/>
    <property type="match status" value="1"/>
</dbReference>
<dbReference type="InterPro" id="IPR025527">
    <property type="entry name" value="HUWE1/Rev1_UBM"/>
</dbReference>
<evidence type="ECO:0000259" key="14">
    <source>
        <dbReference type="PROSITE" id="PS50237"/>
    </source>
</evidence>
<keyword evidence="7 11" id="KW-0833">Ubl conjugation pathway</keyword>
<organism evidence="15 16">
    <name type="scientific">Fomitopsis schrenkii</name>
    <name type="common">Brown rot fungus</name>
    <dbReference type="NCBI Taxonomy" id="2126942"/>
    <lineage>
        <taxon>Eukaryota</taxon>
        <taxon>Fungi</taxon>
        <taxon>Dikarya</taxon>
        <taxon>Basidiomycota</taxon>
        <taxon>Agaricomycotina</taxon>
        <taxon>Agaricomycetes</taxon>
        <taxon>Polyporales</taxon>
        <taxon>Fomitopsis</taxon>
    </lineage>
</organism>
<evidence type="ECO:0000256" key="5">
    <source>
        <dbReference type="ARBA" id="ARBA00022448"/>
    </source>
</evidence>
<dbReference type="GO" id="GO:0000209">
    <property type="term" value="P:protein polyubiquitination"/>
    <property type="evidence" value="ECO:0007669"/>
    <property type="project" value="TreeGrafter"/>
</dbReference>
<accession>S8EIH5</accession>
<dbReference type="Pfam" id="PF06012">
    <property type="entry name" value="DUF908"/>
    <property type="match status" value="1"/>
</dbReference>
<feature type="active site" description="Glycyl thioester intermediate" evidence="11">
    <location>
        <position position="3635"/>
    </location>
</feature>
<dbReference type="STRING" id="743788.S8EIH5"/>
<dbReference type="Pfam" id="PF14377">
    <property type="entry name" value="UBM"/>
    <property type="match status" value="3"/>
</dbReference>
<dbReference type="PROSITE" id="PS50237">
    <property type="entry name" value="HECT"/>
    <property type="match status" value="1"/>
</dbReference>
<feature type="compositionally biased region" description="Basic and acidic residues" evidence="12">
    <location>
        <begin position="2492"/>
        <end position="2522"/>
    </location>
</feature>
<feature type="compositionally biased region" description="Pro residues" evidence="12">
    <location>
        <begin position="1759"/>
        <end position="1768"/>
    </location>
</feature>
<feature type="region of interest" description="Disordered" evidence="12">
    <location>
        <begin position="2557"/>
        <end position="2589"/>
    </location>
</feature>
<dbReference type="PROSITE" id="PS50030">
    <property type="entry name" value="UBA"/>
    <property type="match status" value="1"/>
</dbReference>
<dbReference type="Gene3D" id="1.10.8.10">
    <property type="entry name" value="DNA helicase RuvA subunit, C-terminal domain"/>
    <property type="match status" value="1"/>
</dbReference>
<dbReference type="InterPro" id="IPR035983">
    <property type="entry name" value="Hect_E3_ubiquitin_ligase"/>
</dbReference>
<feature type="compositionally biased region" description="Acidic residues" evidence="12">
    <location>
        <begin position="2570"/>
        <end position="2581"/>
    </location>
</feature>
<feature type="compositionally biased region" description="Pro residues" evidence="12">
    <location>
        <begin position="759"/>
        <end position="769"/>
    </location>
</feature>
<evidence type="ECO:0000256" key="6">
    <source>
        <dbReference type="ARBA" id="ARBA00022679"/>
    </source>
</evidence>
<dbReference type="FunFam" id="3.90.1750.10:FF:000003">
    <property type="entry name" value="E3 ubiquitin-protein ligase UPL1"/>
    <property type="match status" value="1"/>
</dbReference>
<keyword evidence="5" id="KW-0813">Transport</keyword>
<dbReference type="SUPFAM" id="SSF48371">
    <property type="entry name" value="ARM repeat"/>
    <property type="match status" value="1"/>
</dbReference>
<dbReference type="InterPro" id="IPR000569">
    <property type="entry name" value="HECT_dom"/>
</dbReference>
<evidence type="ECO:0000313" key="16">
    <source>
        <dbReference type="Proteomes" id="UP000015241"/>
    </source>
</evidence>